<dbReference type="Proteomes" id="UP001293718">
    <property type="component" value="Unassembled WGS sequence"/>
</dbReference>
<feature type="domain" description="ABC transmembrane type-1" evidence="9">
    <location>
        <begin position="129"/>
        <end position="337"/>
    </location>
</feature>
<dbReference type="InterPro" id="IPR035906">
    <property type="entry name" value="MetI-like_sf"/>
</dbReference>
<comment type="caution">
    <text evidence="10">The sequence shown here is derived from an EMBL/GenBank/DDBJ whole genome shotgun (WGS) entry which is preliminary data.</text>
</comment>
<evidence type="ECO:0000313" key="11">
    <source>
        <dbReference type="Proteomes" id="UP001293718"/>
    </source>
</evidence>
<evidence type="ECO:0000256" key="1">
    <source>
        <dbReference type="ARBA" id="ARBA00004651"/>
    </source>
</evidence>
<dbReference type="InterPro" id="IPR000515">
    <property type="entry name" value="MetI-like"/>
</dbReference>
<gene>
    <name evidence="10" type="ORF">SM757_18460</name>
</gene>
<evidence type="ECO:0000256" key="4">
    <source>
        <dbReference type="ARBA" id="ARBA00022475"/>
    </source>
</evidence>
<dbReference type="PANTHER" id="PTHR42929:SF1">
    <property type="entry name" value="INNER MEMBRANE ABC TRANSPORTER PERMEASE PROTEIN YDCU-RELATED"/>
    <property type="match status" value="1"/>
</dbReference>
<keyword evidence="3 8" id="KW-0813">Transport</keyword>
<feature type="transmembrane region" description="Helical" evidence="8">
    <location>
        <begin position="212"/>
        <end position="237"/>
    </location>
</feature>
<keyword evidence="7 8" id="KW-0472">Membrane</keyword>
<dbReference type="CDD" id="cd06261">
    <property type="entry name" value="TM_PBP2"/>
    <property type="match status" value="1"/>
</dbReference>
<feature type="transmembrane region" description="Helical" evidence="8">
    <location>
        <begin position="167"/>
        <end position="187"/>
    </location>
</feature>
<comment type="similarity">
    <text evidence="2">Belongs to the binding-protein-dependent transport system permease family. CysTW subfamily.</text>
</comment>
<feature type="transmembrane region" description="Helical" evidence="8">
    <location>
        <begin position="316"/>
        <end position="337"/>
    </location>
</feature>
<dbReference type="EMBL" id="JAXOJX010000031">
    <property type="protein sequence ID" value="MDZ5458566.1"/>
    <property type="molecule type" value="Genomic_DNA"/>
</dbReference>
<dbReference type="SUPFAM" id="SSF161098">
    <property type="entry name" value="MetI-like"/>
    <property type="match status" value="1"/>
</dbReference>
<name>A0ABU5IHE0_9BURK</name>
<keyword evidence="11" id="KW-1185">Reference proteome</keyword>
<protein>
    <submittedName>
        <fullName evidence="10">ABC transporter permease</fullName>
    </submittedName>
</protein>
<evidence type="ECO:0000313" key="10">
    <source>
        <dbReference type="EMBL" id="MDZ5458566.1"/>
    </source>
</evidence>
<evidence type="ECO:0000256" key="6">
    <source>
        <dbReference type="ARBA" id="ARBA00022989"/>
    </source>
</evidence>
<evidence type="ECO:0000256" key="5">
    <source>
        <dbReference type="ARBA" id="ARBA00022692"/>
    </source>
</evidence>
<keyword evidence="4" id="KW-1003">Cell membrane</keyword>
<reference evidence="10 11" key="1">
    <citation type="submission" date="2023-11" db="EMBL/GenBank/DDBJ databases">
        <title>Draft genome of Azohydromonas lata strain H1 (DSM1123), a polyhydroxyalkanoate producer.</title>
        <authorList>
            <person name="Traversa D."/>
            <person name="D'Addabbo P."/>
            <person name="Pazzani C."/>
            <person name="Manzari C."/>
            <person name="Chiara M."/>
            <person name="Scrascia M."/>
        </authorList>
    </citation>
    <scope>NUCLEOTIDE SEQUENCE [LARGE SCALE GENOMIC DNA]</scope>
    <source>
        <strain evidence="10 11">H1</strain>
    </source>
</reference>
<proteinExistence type="inferred from homology"/>
<evidence type="ECO:0000256" key="7">
    <source>
        <dbReference type="ARBA" id="ARBA00023136"/>
    </source>
</evidence>
<dbReference type="PANTHER" id="PTHR42929">
    <property type="entry name" value="INNER MEMBRANE ABC TRANSPORTER PERMEASE PROTEIN YDCU-RELATED-RELATED"/>
    <property type="match status" value="1"/>
</dbReference>
<feature type="transmembrane region" description="Helical" evidence="8">
    <location>
        <begin position="137"/>
        <end position="155"/>
    </location>
</feature>
<evidence type="ECO:0000256" key="3">
    <source>
        <dbReference type="ARBA" id="ARBA00022448"/>
    </source>
</evidence>
<evidence type="ECO:0000256" key="8">
    <source>
        <dbReference type="RuleBase" id="RU363032"/>
    </source>
</evidence>
<feature type="transmembrane region" description="Helical" evidence="8">
    <location>
        <begin position="73"/>
        <end position="94"/>
    </location>
</feature>
<organism evidence="10 11">
    <name type="scientific">Azohydromonas lata</name>
    <dbReference type="NCBI Taxonomy" id="45677"/>
    <lineage>
        <taxon>Bacteria</taxon>
        <taxon>Pseudomonadati</taxon>
        <taxon>Pseudomonadota</taxon>
        <taxon>Betaproteobacteria</taxon>
        <taxon>Burkholderiales</taxon>
        <taxon>Sphaerotilaceae</taxon>
        <taxon>Azohydromonas</taxon>
    </lineage>
</organism>
<evidence type="ECO:0000259" key="9">
    <source>
        <dbReference type="PROSITE" id="PS50928"/>
    </source>
</evidence>
<accession>A0ABU5IHE0</accession>
<keyword evidence="5 8" id="KW-0812">Transmembrane</keyword>
<evidence type="ECO:0000256" key="2">
    <source>
        <dbReference type="ARBA" id="ARBA00007069"/>
    </source>
</evidence>
<dbReference type="PROSITE" id="PS50928">
    <property type="entry name" value="ABC_TM1"/>
    <property type="match status" value="1"/>
</dbReference>
<keyword evidence="6 8" id="KW-1133">Transmembrane helix</keyword>
<dbReference type="Pfam" id="PF00528">
    <property type="entry name" value="BPD_transp_1"/>
    <property type="match status" value="1"/>
</dbReference>
<dbReference type="Gene3D" id="1.10.3720.10">
    <property type="entry name" value="MetI-like"/>
    <property type="match status" value="1"/>
</dbReference>
<sequence length="347" mass="38158">MSEQPTVMPAKAGIHEPRGASRRSWIPAFAGKTMRGASAASQPGATATARRPRKAAALRAGAPAWLQATPFSLVFLLFFIIPLSLVVMVSFWNFNEYELLPGFTFANYLKIFEGCPRTDGQMCVTFATYLSTLKFCLLTWAITLVLGFAVAYFLAFHVRSTGAQTLLFLLCTIPFWTSNVIRMISWVPLLGRHGLINDTLVSAGLVSQPLEWLLFSDFSVVLAFVHLYTMFMLVPIFNSMMRIDRSLLEASRDCGASAWQTLWSVIVPLCKSGIVIGSIFVVTIVMGDFVTVGVMGGQQIASVGKVIQVQTSYLQFPLAAANAVILLATVLLIVWSLTRVVDIRREL</sequence>
<comment type="subcellular location">
    <subcellularLocation>
        <location evidence="1 8">Cell membrane</location>
        <topology evidence="1 8">Multi-pass membrane protein</topology>
    </subcellularLocation>
</comment>